<evidence type="ECO:0000313" key="1">
    <source>
        <dbReference type="EMBL" id="MFA1612499.1"/>
    </source>
</evidence>
<evidence type="ECO:0000313" key="2">
    <source>
        <dbReference type="Proteomes" id="UP001570511"/>
    </source>
</evidence>
<protein>
    <submittedName>
        <fullName evidence="1">Uncharacterized protein</fullName>
    </submittedName>
</protein>
<accession>A0ABD5MIR0</accession>
<dbReference type="EMBL" id="JBGNYA010000002">
    <property type="protein sequence ID" value="MFA1612499.1"/>
    <property type="molecule type" value="Genomic_DNA"/>
</dbReference>
<keyword evidence="2" id="KW-1185">Reference proteome</keyword>
<name>A0ABD5MIR0_9EURY</name>
<dbReference type="RefSeq" id="WP_372391741.1">
    <property type="nucleotide sequence ID" value="NZ_JBGNYA010000002.1"/>
</dbReference>
<dbReference type="AlphaFoldDB" id="A0ABD5MIR0"/>
<reference evidence="1 2" key="1">
    <citation type="submission" date="2024-08" db="EMBL/GenBank/DDBJ databases">
        <title>Halobellus sp. MBLA0158 whole genome sequence.</title>
        <authorList>
            <person name="Hwang C.Y."/>
            <person name="Cho E.-S."/>
            <person name="Seo M.-J."/>
        </authorList>
    </citation>
    <scope>NUCLEOTIDE SEQUENCE [LARGE SCALE GENOMIC DNA]</scope>
    <source>
        <strain evidence="1 2">MBLA0158</strain>
    </source>
</reference>
<sequence>MVSGAKIGFCEVDEKSDPERINIPSVAVENLEKTVTQTSNEWESTVEKEPLALTMRGEQFSSLTHEVYDVELI</sequence>
<proteinExistence type="predicted"/>
<comment type="caution">
    <text evidence="1">The sequence shown here is derived from an EMBL/GenBank/DDBJ whole genome shotgun (WGS) entry which is preliminary data.</text>
</comment>
<organism evidence="1 2">
    <name type="scientific">Halobellus rubicundus</name>
    <dbReference type="NCBI Taxonomy" id="2996466"/>
    <lineage>
        <taxon>Archaea</taxon>
        <taxon>Methanobacteriati</taxon>
        <taxon>Methanobacteriota</taxon>
        <taxon>Stenosarchaea group</taxon>
        <taxon>Halobacteria</taxon>
        <taxon>Halobacteriales</taxon>
        <taxon>Haloferacaceae</taxon>
        <taxon>Halobellus</taxon>
    </lineage>
</organism>
<gene>
    <name evidence="1" type="ORF">OS889_16030</name>
</gene>
<dbReference type="Proteomes" id="UP001570511">
    <property type="component" value="Unassembled WGS sequence"/>
</dbReference>